<dbReference type="InterPro" id="IPR056209">
    <property type="entry name" value="SU10_adaptor"/>
</dbReference>
<reference evidence="1" key="1">
    <citation type="journal article" date="2015" name="Nature">
        <title>Complex archaea that bridge the gap between prokaryotes and eukaryotes.</title>
        <authorList>
            <person name="Spang A."/>
            <person name="Saw J.H."/>
            <person name="Jorgensen S.L."/>
            <person name="Zaremba-Niedzwiedzka K."/>
            <person name="Martijn J."/>
            <person name="Lind A.E."/>
            <person name="van Eijk R."/>
            <person name="Schleper C."/>
            <person name="Guy L."/>
            <person name="Ettema T.J."/>
        </authorList>
    </citation>
    <scope>NUCLEOTIDE SEQUENCE</scope>
</reference>
<gene>
    <name evidence="1" type="ORF">LCGC14_1068010</name>
</gene>
<organism evidence="1">
    <name type="scientific">marine sediment metagenome</name>
    <dbReference type="NCBI Taxonomy" id="412755"/>
    <lineage>
        <taxon>unclassified sequences</taxon>
        <taxon>metagenomes</taxon>
        <taxon>ecological metagenomes</taxon>
    </lineage>
</organism>
<sequence>MIRSALVSKVREFGRFNTAVNKTVIETNLDEAAKQFSRDTHIILKTVTKVIEEKFSLGTNEAFKLTIGTAGGGYLVNAVDVVLGAAQNDVTGAALASALQAIVQGIGVGATATTVSYSQSTKKFTLTASAESSVTSITVAPPAAPQTYYDASYKLFGILVSGSIAASAYTGAAAPYCQAEMKLPSDFLEMDEVIYRDEYYRPLQPEIYRWRNDTDGDPDFFSVYAQASGDYIRFTAHPQTIDTRVELRYAYKPSAIATGSAGDALSYPFNASYDLALIFYAIYLTKLGGTPEELQGAFTFKALYNEAKEQAEIDIAAQTGGGYDLTQRGRQGL</sequence>
<dbReference type="Pfam" id="PF24175">
    <property type="entry name" value="SU10_adaptor"/>
    <property type="match status" value="1"/>
</dbReference>
<comment type="caution">
    <text evidence="1">The sequence shown here is derived from an EMBL/GenBank/DDBJ whole genome shotgun (WGS) entry which is preliminary data.</text>
</comment>
<evidence type="ECO:0000313" key="1">
    <source>
        <dbReference type="EMBL" id="KKN07356.1"/>
    </source>
</evidence>
<protein>
    <submittedName>
        <fullName evidence="1">Uncharacterized protein</fullName>
    </submittedName>
</protein>
<dbReference type="EMBL" id="LAZR01004579">
    <property type="protein sequence ID" value="KKN07356.1"/>
    <property type="molecule type" value="Genomic_DNA"/>
</dbReference>
<name>A0A0F9Q2A0_9ZZZZ</name>
<accession>A0A0F9Q2A0</accession>
<proteinExistence type="predicted"/>
<dbReference type="AlphaFoldDB" id="A0A0F9Q2A0"/>